<organism evidence="2 3">
    <name type="scientific">Phyllostomus discolor</name>
    <name type="common">pale spear-nosed bat</name>
    <dbReference type="NCBI Taxonomy" id="89673"/>
    <lineage>
        <taxon>Eukaryota</taxon>
        <taxon>Metazoa</taxon>
        <taxon>Chordata</taxon>
        <taxon>Craniata</taxon>
        <taxon>Vertebrata</taxon>
        <taxon>Euteleostomi</taxon>
        <taxon>Mammalia</taxon>
        <taxon>Eutheria</taxon>
        <taxon>Laurasiatheria</taxon>
        <taxon>Chiroptera</taxon>
        <taxon>Yangochiroptera</taxon>
        <taxon>Phyllostomidae</taxon>
        <taxon>Phyllostominae</taxon>
        <taxon>Phyllostomus</taxon>
    </lineage>
</organism>
<proteinExistence type="predicted"/>
<dbReference type="Proteomes" id="UP000664940">
    <property type="component" value="Unassembled WGS sequence"/>
</dbReference>
<dbReference type="AlphaFoldDB" id="A0A833Z3L4"/>
<feature type="region of interest" description="Disordered" evidence="1">
    <location>
        <begin position="1"/>
        <end position="20"/>
    </location>
</feature>
<gene>
    <name evidence="2" type="ORF">HJG60_008524</name>
</gene>
<reference evidence="2 3" key="1">
    <citation type="journal article" date="2020" name="Nature">
        <title>Six reference-quality genomes reveal evolution of bat adaptations.</title>
        <authorList>
            <person name="Jebb D."/>
            <person name="Huang Z."/>
            <person name="Pippel M."/>
            <person name="Hughes G.M."/>
            <person name="Lavrichenko K."/>
            <person name="Devanna P."/>
            <person name="Winkler S."/>
            <person name="Jermiin L.S."/>
            <person name="Skirmuntt E.C."/>
            <person name="Katzourakis A."/>
            <person name="Burkitt-Gray L."/>
            <person name="Ray D.A."/>
            <person name="Sullivan K.A.M."/>
            <person name="Roscito J.G."/>
            <person name="Kirilenko B.M."/>
            <person name="Davalos L.M."/>
            <person name="Corthals A.P."/>
            <person name="Power M.L."/>
            <person name="Jones G."/>
            <person name="Ransome R.D."/>
            <person name="Dechmann D.K.N."/>
            <person name="Locatelli A.G."/>
            <person name="Puechmaille S.J."/>
            <person name="Fedrigo O."/>
            <person name="Jarvis E.D."/>
            <person name="Hiller M."/>
            <person name="Vernes S.C."/>
            <person name="Myers E.W."/>
            <person name="Teeling E.C."/>
        </authorList>
    </citation>
    <scope>NUCLEOTIDE SEQUENCE [LARGE SCALE GENOMIC DNA]</scope>
    <source>
        <strain evidence="2">Bat1K_MPI-CBG_1</strain>
    </source>
</reference>
<evidence type="ECO:0000256" key="1">
    <source>
        <dbReference type="SAM" id="MobiDB-lite"/>
    </source>
</evidence>
<accession>A0A833Z3L4</accession>
<protein>
    <submittedName>
        <fullName evidence="2">Uncharacterized protein</fullName>
    </submittedName>
</protein>
<evidence type="ECO:0000313" key="2">
    <source>
        <dbReference type="EMBL" id="KAF6084245.1"/>
    </source>
</evidence>
<dbReference type="EMBL" id="JABVXQ010000012">
    <property type="protein sequence ID" value="KAF6084245.1"/>
    <property type="molecule type" value="Genomic_DNA"/>
</dbReference>
<sequence>MPGSGLHAAGKVSLPTGSPVLAPEATASVSVRQVRLHRLLRRNGWGGARPRRRDVRVTPCGRRGLERHLPGKGASKAALHLVPSVRLAWTSRWFRNVPLERSGVEPVHQPTPVGGGVGAVSCCCVSGLGQGRTSESRSLG</sequence>
<name>A0A833Z3L4_9CHIR</name>
<comment type="caution">
    <text evidence="2">The sequence shown here is derived from an EMBL/GenBank/DDBJ whole genome shotgun (WGS) entry which is preliminary data.</text>
</comment>
<evidence type="ECO:0000313" key="3">
    <source>
        <dbReference type="Proteomes" id="UP000664940"/>
    </source>
</evidence>